<gene>
    <name evidence="4" type="ORF">TRN7648_01291</name>
</gene>
<dbReference type="Pfam" id="PF13641">
    <property type="entry name" value="Glyco_tranf_2_3"/>
    <property type="match status" value="1"/>
</dbReference>
<keyword evidence="2" id="KW-0328">Glycosyltransferase</keyword>
<dbReference type="STRING" id="441103.TRN7648_01291"/>
<dbReference type="InterPro" id="IPR029044">
    <property type="entry name" value="Nucleotide-diphossugar_trans"/>
</dbReference>
<proteinExistence type="inferred from homology"/>
<evidence type="ECO:0000256" key="3">
    <source>
        <dbReference type="ARBA" id="ARBA00022679"/>
    </source>
</evidence>
<dbReference type="AlphaFoldDB" id="A0A0N7LZA2"/>
<reference evidence="4 5" key="1">
    <citation type="submission" date="2015-09" db="EMBL/GenBank/DDBJ databases">
        <authorList>
            <consortium name="Swine Surveillance"/>
        </authorList>
    </citation>
    <scope>NUCLEOTIDE SEQUENCE [LARGE SCALE GENOMIC DNA]</scope>
    <source>
        <strain evidence="4 5">CECT 7648</strain>
    </source>
</reference>
<dbReference type="PANTHER" id="PTHR43179:SF12">
    <property type="entry name" value="GALACTOFURANOSYLTRANSFERASE GLFT2"/>
    <property type="match status" value="1"/>
</dbReference>
<dbReference type="PANTHER" id="PTHR43179">
    <property type="entry name" value="RHAMNOSYLTRANSFERASE WBBL"/>
    <property type="match status" value="1"/>
</dbReference>
<dbReference type="RefSeq" id="WP_083499786.1">
    <property type="nucleotide sequence ID" value="NZ_CYSE01000002.1"/>
</dbReference>
<dbReference type="OrthoDB" id="6116224at2"/>
<keyword evidence="5" id="KW-1185">Reference proteome</keyword>
<dbReference type="EMBL" id="CYSE01000002">
    <property type="protein sequence ID" value="CUH77097.1"/>
    <property type="molecule type" value="Genomic_DNA"/>
</dbReference>
<evidence type="ECO:0000256" key="1">
    <source>
        <dbReference type="ARBA" id="ARBA00006739"/>
    </source>
</evidence>
<evidence type="ECO:0000256" key="2">
    <source>
        <dbReference type="ARBA" id="ARBA00022676"/>
    </source>
</evidence>
<protein>
    <submittedName>
        <fullName evidence="4">Mycofactocin system glycosyltransferase</fullName>
    </submittedName>
</protein>
<dbReference type="Proteomes" id="UP000054935">
    <property type="component" value="Unassembled WGS sequence"/>
</dbReference>
<name>A0A0N7LZA2_9RHOB</name>
<dbReference type="Gene3D" id="3.90.550.10">
    <property type="entry name" value="Spore Coat Polysaccharide Biosynthesis Protein SpsA, Chain A"/>
    <property type="match status" value="1"/>
</dbReference>
<dbReference type="CDD" id="cd00761">
    <property type="entry name" value="Glyco_tranf_GTA_type"/>
    <property type="match status" value="1"/>
</dbReference>
<accession>A0A0N7LZA2</accession>
<dbReference type="GO" id="GO:0016757">
    <property type="term" value="F:glycosyltransferase activity"/>
    <property type="evidence" value="ECO:0007669"/>
    <property type="project" value="UniProtKB-KW"/>
</dbReference>
<evidence type="ECO:0000313" key="5">
    <source>
        <dbReference type="Proteomes" id="UP000054935"/>
    </source>
</evidence>
<sequence>MSMGKVGVGVCTRRRPEMLAALLQSFARMDRPEGAEVVFIVVENEPTLSAATRAAAHTLSEATGCTVLTEPEPKPGIPMARNRVLDTALANGCDYLTFVDDDELVRSDWLVNLLDGLRAQGLDLAGGPVNQIGGDQELTPMQQACLEFVRKRGAKRNATRQAHAVKNEDKQFAVYTNNWCADLAAVRRLGVRFDETLQFTGGEDTRFSLDMSAAGAKVGWVAEAVVDEIMPPSRLTLSYQYARARDQTITTVQLRKLPFRRIWGYALSRLMDALVNALVAPIAGRTYLVKAAHKLGIAVGRWRGYFGKASSHYAPGTETVHGDTKVKPGS</sequence>
<dbReference type="SUPFAM" id="SSF53448">
    <property type="entry name" value="Nucleotide-diphospho-sugar transferases"/>
    <property type="match status" value="1"/>
</dbReference>
<keyword evidence="3 4" id="KW-0808">Transferase</keyword>
<organism evidence="4 5">
    <name type="scientific">Tropicibacter naphthalenivorans</name>
    <dbReference type="NCBI Taxonomy" id="441103"/>
    <lineage>
        <taxon>Bacteria</taxon>
        <taxon>Pseudomonadati</taxon>
        <taxon>Pseudomonadota</taxon>
        <taxon>Alphaproteobacteria</taxon>
        <taxon>Rhodobacterales</taxon>
        <taxon>Roseobacteraceae</taxon>
        <taxon>Tropicibacter</taxon>
    </lineage>
</organism>
<evidence type="ECO:0000313" key="4">
    <source>
        <dbReference type="EMBL" id="CUH77097.1"/>
    </source>
</evidence>
<comment type="similarity">
    <text evidence="1">Belongs to the glycosyltransferase 2 family.</text>
</comment>